<dbReference type="InterPro" id="IPR006694">
    <property type="entry name" value="Fatty_acid_hydroxylase"/>
</dbReference>
<dbReference type="Pfam" id="PF04116">
    <property type="entry name" value="FA_hydroxylase"/>
    <property type="match status" value="1"/>
</dbReference>
<comment type="caution">
    <text evidence="7">The sequence shown here is derived from an EMBL/GenBank/DDBJ whole genome shotgun (WGS) entry which is preliminary data.</text>
</comment>
<comment type="subcellular location">
    <subcellularLocation>
        <location evidence="1">Membrane</location>
    </subcellularLocation>
</comment>
<dbReference type="GO" id="GO:0008610">
    <property type="term" value="P:lipid biosynthetic process"/>
    <property type="evidence" value="ECO:0007669"/>
    <property type="project" value="InterPro"/>
</dbReference>
<keyword evidence="2 5" id="KW-0812">Transmembrane</keyword>
<dbReference type="GO" id="GO:0016020">
    <property type="term" value="C:membrane"/>
    <property type="evidence" value="ECO:0007669"/>
    <property type="project" value="UniProtKB-SubCell"/>
</dbReference>
<feature type="transmembrane region" description="Helical" evidence="5">
    <location>
        <begin position="88"/>
        <end position="108"/>
    </location>
</feature>
<evidence type="ECO:0000313" key="8">
    <source>
        <dbReference type="Proteomes" id="UP000282818"/>
    </source>
</evidence>
<keyword evidence="3 5" id="KW-1133">Transmembrane helix</keyword>
<evidence type="ECO:0000256" key="3">
    <source>
        <dbReference type="ARBA" id="ARBA00022989"/>
    </source>
</evidence>
<evidence type="ECO:0000259" key="6">
    <source>
        <dbReference type="Pfam" id="PF04116"/>
    </source>
</evidence>
<evidence type="ECO:0000256" key="4">
    <source>
        <dbReference type="ARBA" id="ARBA00023136"/>
    </source>
</evidence>
<reference evidence="7 8" key="1">
    <citation type="submission" date="2019-01" db="EMBL/GenBank/DDBJ databases">
        <authorList>
            <person name="Chen W.-M."/>
        </authorList>
    </citation>
    <scope>NUCLEOTIDE SEQUENCE [LARGE SCALE GENOMIC DNA]</scope>
    <source>
        <strain evidence="7 8">HPM-16</strain>
    </source>
</reference>
<keyword evidence="8" id="KW-1185">Reference proteome</keyword>
<feature type="transmembrane region" description="Helical" evidence="5">
    <location>
        <begin position="145"/>
        <end position="169"/>
    </location>
</feature>
<feature type="transmembrane region" description="Helical" evidence="5">
    <location>
        <begin position="6"/>
        <end position="25"/>
    </location>
</feature>
<gene>
    <name evidence="7" type="ORF">EOE65_00200</name>
</gene>
<protein>
    <submittedName>
        <fullName evidence="7">Sterol desaturase family protein</fullName>
    </submittedName>
</protein>
<dbReference type="GO" id="GO:0016491">
    <property type="term" value="F:oxidoreductase activity"/>
    <property type="evidence" value="ECO:0007669"/>
    <property type="project" value="InterPro"/>
</dbReference>
<dbReference type="RefSeq" id="WP_127692283.1">
    <property type="nucleotide sequence ID" value="NZ_SACQ01000001.1"/>
</dbReference>
<dbReference type="Proteomes" id="UP000282818">
    <property type="component" value="Unassembled WGS sequence"/>
</dbReference>
<keyword evidence="4 5" id="KW-0472">Membrane</keyword>
<dbReference type="PANTHER" id="PTHR11863">
    <property type="entry name" value="STEROL DESATURASE"/>
    <property type="match status" value="1"/>
</dbReference>
<proteinExistence type="predicted"/>
<dbReference type="EMBL" id="SACQ01000001">
    <property type="protein sequence ID" value="RVU32114.1"/>
    <property type="molecule type" value="Genomic_DNA"/>
</dbReference>
<dbReference type="GO" id="GO:0005506">
    <property type="term" value="F:iron ion binding"/>
    <property type="evidence" value="ECO:0007669"/>
    <property type="project" value="InterPro"/>
</dbReference>
<evidence type="ECO:0000256" key="2">
    <source>
        <dbReference type="ARBA" id="ARBA00022692"/>
    </source>
</evidence>
<dbReference type="InterPro" id="IPR050307">
    <property type="entry name" value="Sterol_Desaturase_Related"/>
</dbReference>
<evidence type="ECO:0000256" key="5">
    <source>
        <dbReference type="SAM" id="Phobius"/>
    </source>
</evidence>
<evidence type="ECO:0000313" key="7">
    <source>
        <dbReference type="EMBL" id="RVU32114.1"/>
    </source>
</evidence>
<feature type="transmembrane region" description="Helical" evidence="5">
    <location>
        <begin position="46"/>
        <end position="68"/>
    </location>
</feature>
<name>A0A437QC49_9GAMM</name>
<accession>A0A437QC49</accession>
<feature type="domain" description="Fatty acid hydroxylase" evidence="6">
    <location>
        <begin position="91"/>
        <end position="228"/>
    </location>
</feature>
<organism evidence="7 8">
    <name type="scientific">Neptunomonas marina</name>
    <dbReference type="NCBI Taxonomy" id="1815562"/>
    <lineage>
        <taxon>Bacteria</taxon>
        <taxon>Pseudomonadati</taxon>
        <taxon>Pseudomonadota</taxon>
        <taxon>Gammaproteobacteria</taxon>
        <taxon>Oceanospirillales</taxon>
        <taxon>Oceanospirillaceae</taxon>
        <taxon>Neptunomonas</taxon>
    </lineage>
</organism>
<sequence>MTLEAIMRLTAFFGVFVACAVWEAARPQRRWYHPRIKHWATNLGLMLINTLVTRFTVGAVAVAAALWAQSSGFGLLQWLAPQSVFGQALAVLFALLALDLAIWFQHWLTHRWTPLWRLHRVHHTDLELDVTTALRFHPVEILLSLLFKAILVIALGIDVWVVIVFEALLSASALFNHANIRLPKAVDRVLRWVIVTPDMHRIHHSVEPNETNSNYGFFLSWWDRLFETYRVSAKDDHLTMPLGLKEYRQSDQLTLPKLLVQPWRGVE</sequence>
<dbReference type="AlphaFoldDB" id="A0A437QC49"/>
<evidence type="ECO:0000256" key="1">
    <source>
        <dbReference type="ARBA" id="ARBA00004370"/>
    </source>
</evidence>